<accession>A4J0H5</accession>
<evidence type="ECO:0000313" key="1">
    <source>
        <dbReference type="EMBL" id="ABO48578.1"/>
    </source>
</evidence>
<reference evidence="1 2" key="1">
    <citation type="submission" date="2007-03" db="EMBL/GenBank/DDBJ databases">
        <title>Complete sequence of Desulfotomaculum reducens MI-1.</title>
        <authorList>
            <consortium name="US DOE Joint Genome Institute"/>
            <person name="Copeland A."/>
            <person name="Lucas S."/>
            <person name="Lapidus A."/>
            <person name="Barry K."/>
            <person name="Detter J.C."/>
            <person name="Glavina del Rio T."/>
            <person name="Hammon N."/>
            <person name="Israni S."/>
            <person name="Dalin E."/>
            <person name="Tice H."/>
            <person name="Pitluck S."/>
            <person name="Sims D."/>
            <person name="Brettin T."/>
            <person name="Bruce D."/>
            <person name="Han C."/>
            <person name="Tapia R."/>
            <person name="Schmutz J."/>
            <person name="Larimer F."/>
            <person name="Land M."/>
            <person name="Hauser L."/>
            <person name="Kyrpides N."/>
            <person name="Kim E."/>
            <person name="Tebo B.M."/>
            <person name="Richardson P."/>
        </authorList>
    </citation>
    <scope>NUCLEOTIDE SEQUENCE [LARGE SCALE GENOMIC DNA]</scope>
    <source>
        <strain evidence="1 2">MI-1</strain>
    </source>
</reference>
<sequence>MVHGIEKFKEYFSDYTGQYVFIGGTACSILLEEIGVSFRSTKDLDMVLIIESLDEPFGIKFWEFIEDGGYEYRQKSTGKEHFYRFANPSKPGFPTMIELFSRKPEKMQLHFDSLVTPIHIGDDVASLSAILLNDAYYNLLFKGKILVDGYSVLEMEYIMLFKIRAWLDLTIRLEAGEQIDSKNVKKHKNDIFRLLVNLTPSSKIEVEDEIYEDINRFLEKITDDQPDLKNLGIKTVTFEELLNRIKELYIPMDKEGTL</sequence>
<dbReference type="PROSITE" id="PS51257">
    <property type="entry name" value="PROKAR_LIPOPROTEIN"/>
    <property type="match status" value="1"/>
</dbReference>
<dbReference type="KEGG" id="drm:Dred_0028"/>
<proteinExistence type="predicted"/>
<gene>
    <name evidence="1" type="ordered locus">Dred_0028</name>
</gene>
<dbReference type="AlphaFoldDB" id="A4J0H5"/>
<evidence type="ECO:0000313" key="2">
    <source>
        <dbReference type="Proteomes" id="UP000001556"/>
    </source>
</evidence>
<organism evidence="1 2">
    <name type="scientific">Desulforamulus reducens (strain ATCC BAA-1160 / DSM 100696 / MI-1)</name>
    <name type="common">Desulfotomaculum reducens</name>
    <dbReference type="NCBI Taxonomy" id="349161"/>
    <lineage>
        <taxon>Bacteria</taxon>
        <taxon>Bacillati</taxon>
        <taxon>Bacillota</taxon>
        <taxon>Clostridia</taxon>
        <taxon>Eubacteriales</taxon>
        <taxon>Peptococcaceae</taxon>
        <taxon>Desulforamulus</taxon>
    </lineage>
</organism>
<dbReference type="OrthoDB" id="2289258at2"/>
<protein>
    <recommendedName>
        <fullName evidence="3">Nucleotidyl transferase AbiEii/AbiGii toxin family protein</fullName>
    </recommendedName>
</protein>
<dbReference type="Proteomes" id="UP000001556">
    <property type="component" value="Chromosome"/>
</dbReference>
<dbReference type="HOGENOM" id="CLU_096751_0_0_9"/>
<dbReference type="STRING" id="349161.Dred_0028"/>
<evidence type="ECO:0008006" key="3">
    <source>
        <dbReference type="Google" id="ProtNLM"/>
    </source>
</evidence>
<dbReference type="eggNOG" id="ENOG502Z9IV">
    <property type="taxonomic scope" value="Bacteria"/>
</dbReference>
<name>A4J0H5_DESRM</name>
<dbReference type="RefSeq" id="WP_011876422.1">
    <property type="nucleotide sequence ID" value="NC_009253.1"/>
</dbReference>
<dbReference type="EMBL" id="CP000612">
    <property type="protein sequence ID" value="ABO48578.1"/>
    <property type="molecule type" value="Genomic_DNA"/>
</dbReference>
<keyword evidence="2" id="KW-1185">Reference proteome</keyword>